<dbReference type="Pfam" id="PF03454">
    <property type="entry name" value="MoeA_C"/>
    <property type="match status" value="1"/>
</dbReference>
<dbReference type="EMBL" id="CP015839">
    <property type="protein sequence ID" value="ANG64728.1"/>
    <property type="molecule type" value="Genomic_DNA"/>
</dbReference>
<dbReference type="SUPFAM" id="SSF53218">
    <property type="entry name" value="Molybdenum cofactor biosynthesis proteins"/>
    <property type="match status" value="1"/>
</dbReference>
<evidence type="ECO:0000313" key="13">
    <source>
        <dbReference type="EMBL" id="ANG64728.1"/>
    </source>
</evidence>
<dbReference type="Gene3D" id="2.40.340.10">
    <property type="entry name" value="MoeA, C-terminal, domain IV"/>
    <property type="match status" value="1"/>
</dbReference>
<dbReference type="Gene3D" id="2.170.190.11">
    <property type="entry name" value="Molybdopterin biosynthesis moea protein, domain 3"/>
    <property type="match status" value="1"/>
</dbReference>
<dbReference type="Gene3D" id="3.40.980.10">
    <property type="entry name" value="MoaB/Mog-like domain"/>
    <property type="match status" value="1"/>
</dbReference>
<evidence type="ECO:0000256" key="9">
    <source>
        <dbReference type="ARBA" id="ARBA00023150"/>
    </source>
</evidence>
<dbReference type="PANTHER" id="PTHR10192">
    <property type="entry name" value="MOLYBDOPTERIN BIOSYNTHESIS PROTEIN"/>
    <property type="match status" value="1"/>
</dbReference>
<dbReference type="NCBIfam" id="NF045515">
    <property type="entry name" value="Glp_gephyrin"/>
    <property type="match status" value="1"/>
</dbReference>
<comment type="function">
    <text evidence="2 11">Catalyzes the insertion of molybdate into adenylated molybdopterin with the concomitant release of AMP.</text>
</comment>
<dbReference type="CDD" id="cd00887">
    <property type="entry name" value="MoeA"/>
    <property type="match status" value="1"/>
</dbReference>
<dbReference type="SMART" id="SM00852">
    <property type="entry name" value="MoCF_biosynth"/>
    <property type="match status" value="1"/>
</dbReference>
<name>A0A1A9F4B2_9GAMM</name>
<evidence type="ECO:0000259" key="12">
    <source>
        <dbReference type="SMART" id="SM00852"/>
    </source>
</evidence>
<dbReference type="Pfam" id="PF00994">
    <property type="entry name" value="MoCF_biosynth"/>
    <property type="match status" value="1"/>
</dbReference>
<dbReference type="AlphaFoldDB" id="A0A1A9F4B2"/>
<dbReference type="InterPro" id="IPR005110">
    <property type="entry name" value="MoeA_linker/N"/>
</dbReference>
<comment type="catalytic activity">
    <reaction evidence="10">
        <text>adenylyl-molybdopterin + molybdate = Mo-molybdopterin + AMP + H(+)</text>
        <dbReference type="Rhea" id="RHEA:35047"/>
        <dbReference type="ChEBI" id="CHEBI:15378"/>
        <dbReference type="ChEBI" id="CHEBI:36264"/>
        <dbReference type="ChEBI" id="CHEBI:62727"/>
        <dbReference type="ChEBI" id="CHEBI:71302"/>
        <dbReference type="ChEBI" id="CHEBI:456215"/>
        <dbReference type="EC" id="2.10.1.1"/>
    </reaction>
</comment>
<dbReference type="UniPathway" id="UPA00344"/>
<dbReference type="GO" id="GO:0005829">
    <property type="term" value="C:cytosol"/>
    <property type="evidence" value="ECO:0007669"/>
    <property type="project" value="TreeGrafter"/>
</dbReference>
<evidence type="ECO:0000256" key="8">
    <source>
        <dbReference type="ARBA" id="ARBA00022842"/>
    </source>
</evidence>
<reference evidence="14" key="1">
    <citation type="submission" date="2016-05" db="EMBL/GenBank/DDBJ databases">
        <authorList>
            <person name="Baek K."/>
            <person name="Yang S.-J."/>
        </authorList>
    </citation>
    <scope>NUCLEOTIDE SEQUENCE [LARGE SCALE GENOMIC DNA]</scope>
    <source>
        <strain evidence="14">ST58-10</strain>
    </source>
</reference>
<dbReference type="OrthoDB" id="9804758at2"/>
<keyword evidence="6 11" id="KW-0808">Transferase</keyword>
<dbReference type="RefSeq" id="WP_067386329.1">
    <property type="nucleotide sequence ID" value="NZ_CP015839.1"/>
</dbReference>
<accession>A0A1A9F4B2</accession>
<gene>
    <name evidence="13" type="ORF">A8C75_21115</name>
</gene>
<comment type="similarity">
    <text evidence="4 11">Belongs to the MoeA family.</text>
</comment>
<dbReference type="InterPro" id="IPR036135">
    <property type="entry name" value="MoeA_linker/N_sf"/>
</dbReference>
<dbReference type="InterPro" id="IPR005111">
    <property type="entry name" value="MoeA_C_domain_IV"/>
</dbReference>
<dbReference type="InterPro" id="IPR036688">
    <property type="entry name" value="MoeA_C_domain_IV_sf"/>
</dbReference>
<keyword evidence="8 11" id="KW-0460">Magnesium</keyword>
<evidence type="ECO:0000256" key="11">
    <source>
        <dbReference type="RuleBase" id="RU365090"/>
    </source>
</evidence>
<comment type="cofactor">
    <cofactor evidence="1 11">
        <name>Mg(2+)</name>
        <dbReference type="ChEBI" id="CHEBI:18420"/>
    </cofactor>
</comment>
<dbReference type="Proteomes" id="UP000078070">
    <property type="component" value="Chromosome"/>
</dbReference>
<dbReference type="GO" id="GO:0046872">
    <property type="term" value="F:metal ion binding"/>
    <property type="evidence" value="ECO:0007669"/>
    <property type="project" value="UniProtKB-UniRule"/>
</dbReference>
<dbReference type="PANTHER" id="PTHR10192:SF5">
    <property type="entry name" value="GEPHYRIN"/>
    <property type="match status" value="1"/>
</dbReference>
<dbReference type="FunFam" id="3.40.980.10:FF:000004">
    <property type="entry name" value="Molybdopterin molybdenumtransferase"/>
    <property type="match status" value="1"/>
</dbReference>
<dbReference type="InterPro" id="IPR038987">
    <property type="entry name" value="MoeA-like"/>
</dbReference>
<dbReference type="Gene3D" id="3.90.105.10">
    <property type="entry name" value="Molybdopterin biosynthesis moea protein, domain 2"/>
    <property type="match status" value="1"/>
</dbReference>
<dbReference type="EC" id="2.10.1.1" evidence="11"/>
<reference evidence="13 14" key="2">
    <citation type="journal article" date="2018" name="Int. J. Syst. Evol. Microbiol.">
        <title>Marinobacterium aestuarii sp. nov., a benzene-degrading marine bacterium isolated from estuary sediment.</title>
        <authorList>
            <person name="Bae S.S."/>
            <person name="Jung J."/>
            <person name="Chung D."/>
            <person name="Baek K."/>
        </authorList>
    </citation>
    <scope>NUCLEOTIDE SEQUENCE [LARGE SCALE GENOMIC DNA]</scope>
    <source>
        <strain evidence="13 14">ST58-10</strain>
    </source>
</reference>
<dbReference type="InterPro" id="IPR001453">
    <property type="entry name" value="MoaB/Mog_dom"/>
</dbReference>
<evidence type="ECO:0000313" key="14">
    <source>
        <dbReference type="Proteomes" id="UP000078070"/>
    </source>
</evidence>
<feature type="domain" description="MoaB/Mog" evidence="12">
    <location>
        <begin position="186"/>
        <end position="323"/>
    </location>
</feature>
<evidence type="ECO:0000256" key="5">
    <source>
        <dbReference type="ARBA" id="ARBA00022505"/>
    </source>
</evidence>
<dbReference type="SUPFAM" id="SSF63882">
    <property type="entry name" value="MoeA N-terminal region -like"/>
    <property type="match status" value="1"/>
</dbReference>
<evidence type="ECO:0000256" key="3">
    <source>
        <dbReference type="ARBA" id="ARBA00005046"/>
    </source>
</evidence>
<evidence type="ECO:0000256" key="4">
    <source>
        <dbReference type="ARBA" id="ARBA00010763"/>
    </source>
</evidence>
<dbReference type="NCBIfam" id="TIGR00177">
    <property type="entry name" value="molyb_syn"/>
    <property type="match status" value="1"/>
</dbReference>
<keyword evidence="7 11" id="KW-0479">Metal-binding</keyword>
<evidence type="ECO:0000256" key="7">
    <source>
        <dbReference type="ARBA" id="ARBA00022723"/>
    </source>
</evidence>
<keyword evidence="5 11" id="KW-0500">Molybdenum</keyword>
<evidence type="ECO:0000256" key="10">
    <source>
        <dbReference type="ARBA" id="ARBA00047317"/>
    </source>
</evidence>
<dbReference type="STRING" id="1821621.A8C75_21115"/>
<sequence length="407" mass="42097">MQGSDATPDAKPGLIPVEEAIEALLADVQPITGVERLSLMDAVGRVLAEDVIAAVDVPPAANSAMDGYACFHGDAAKAGLRISQRIPAGSAPAPLEPGTVVRIFTGAEIPPGADTVVMQEQAELVDGLVHFSVQPEAGDNVRPRGQDIAAGAVVVAAGTRLQPADLGVLASTGVATVLVTRPLRVALLCTGDELVEPGTALKPGQIYNSNRYLLTGLLRQLGIQVLDLGLVADSAAATRAALTKAASQADCVISTGGVSVGDEDHVKAAVESLGELRLWRLQIKPGKPLAYGRVGQVPFFGLPGNPASALVTFCLLARPYLLRLQGALVEPPLMLQVPAGFARPRPGGRQEYLRSRLEGGRACPFSNQSSGVLSSASWAQGLVVVSPNTRVAEGDLVGFIPFSELLG</sequence>
<dbReference type="Pfam" id="PF03453">
    <property type="entry name" value="MoeA_N"/>
    <property type="match status" value="1"/>
</dbReference>
<evidence type="ECO:0000256" key="1">
    <source>
        <dbReference type="ARBA" id="ARBA00001946"/>
    </source>
</evidence>
<keyword evidence="14" id="KW-1185">Reference proteome</keyword>
<dbReference type="SUPFAM" id="SSF63867">
    <property type="entry name" value="MoeA C-terminal domain-like"/>
    <property type="match status" value="1"/>
</dbReference>
<evidence type="ECO:0000256" key="6">
    <source>
        <dbReference type="ARBA" id="ARBA00022679"/>
    </source>
</evidence>
<dbReference type="GO" id="GO:0006777">
    <property type="term" value="P:Mo-molybdopterin cofactor biosynthetic process"/>
    <property type="evidence" value="ECO:0007669"/>
    <property type="project" value="UniProtKB-UniRule"/>
</dbReference>
<proteinExistence type="inferred from homology"/>
<dbReference type="GO" id="GO:0061599">
    <property type="term" value="F:molybdopterin molybdotransferase activity"/>
    <property type="evidence" value="ECO:0007669"/>
    <property type="project" value="UniProtKB-UniRule"/>
</dbReference>
<protein>
    <recommendedName>
        <fullName evidence="11">Molybdopterin molybdenumtransferase</fullName>
        <ecNumber evidence="11">2.10.1.1</ecNumber>
    </recommendedName>
</protein>
<keyword evidence="9 11" id="KW-0501">Molybdenum cofactor biosynthesis</keyword>
<organism evidence="13 14">
    <name type="scientific">Marinobacterium aestuarii</name>
    <dbReference type="NCBI Taxonomy" id="1821621"/>
    <lineage>
        <taxon>Bacteria</taxon>
        <taxon>Pseudomonadati</taxon>
        <taxon>Pseudomonadota</taxon>
        <taxon>Gammaproteobacteria</taxon>
        <taxon>Oceanospirillales</taxon>
        <taxon>Oceanospirillaceae</taxon>
        <taxon>Marinobacterium</taxon>
    </lineage>
</organism>
<comment type="pathway">
    <text evidence="3 11">Cofactor biosynthesis; molybdopterin biosynthesis.</text>
</comment>
<dbReference type="InterPro" id="IPR036425">
    <property type="entry name" value="MoaB/Mog-like_dom_sf"/>
</dbReference>
<dbReference type="KEGG" id="mars:A8C75_21115"/>
<evidence type="ECO:0000256" key="2">
    <source>
        <dbReference type="ARBA" id="ARBA00002901"/>
    </source>
</evidence>